<reference evidence="1" key="2">
    <citation type="submission" date="2017-07" db="EMBL/GenBank/DDBJ databases">
        <title>WGS assembly of Populus trichocarpa.</title>
        <authorList>
            <person name="Tuskan G."/>
            <person name="Difazio S."/>
            <person name="Jansson S."/>
            <person name="Bohlmann J."/>
            <person name="Grigoriev I."/>
            <person name="Hellsten U."/>
            <person name="Putnam N."/>
            <person name="Ralph S."/>
            <person name="Rombauts S."/>
            <person name="Salamov A."/>
            <person name="Schein J."/>
            <person name="Sterck L."/>
            <person name="Aerts A."/>
            <person name="Bhalerao R."/>
            <person name="Bhalerao R."/>
            <person name="Blaudez D."/>
            <person name="Boerjan W."/>
            <person name="Brun A."/>
            <person name="Brunner A."/>
            <person name="Busov V."/>
            <person name="Campbell M."/>
            <person name="Carlson J."/>
            <person name="Chalot M."/>
            <person name="Chapman J."/>
            <person name="Chen G."/>
            <person name="Cooper D."/>
            <person name="Coutinho P."/>
            <person name="Couturier J."/>
            <person name="Covert S."/>
            <person name="Cronk Q."/>
            <person name="Cunningham R."/>
            <person name="Davis J."/>
            <person name="Degroeve S."/>
            <person name="Dejardin A."/>
            <person name="Depamphilis C."/>
            <person name="Detter J."/>
            <person name="Dirks B."/>
            <person name="Dubchak I."/>
            <person name="Duplessis S."/>
            <person name="Ehlting J."/>
            <person name="Ellis B."/>
            <person name="Gendler K."/>
            <person name="Goodstein D."/>
            <person name="Gribskov M."/>
            <person name="Grimwood J."/>
            <person name="Groover A."/>
            <person name="Gunter L."/>
            <person name="Hamberger B."/>
            <person name="Heinze B."/>
            <person name="Helariutta Y."/>
            <person name="Henrissat B."/>
            <person name="Holligan D."/>
            <person name="Holt R."/>
            <person name="Huang W."/>
            <person name="Islam-Faridi N."/>
            <person name="Jones S."/>
            <person name="Jones-Rhoades M."/>
            <person name="Jorgensen R."/>
            <person name="Joshi C."/>
            <person name="Kangasjarvi J."/>
            <person name="Karlsson J."/>
            <person name="Kelleher C."/>
            <person name="Kirkpatrick R."/>
            <person name="Kirst M."/>
            <person name="Kohler A."/>
            <person name="Kalluri U."/>
            <person name="Larimer F."/>
            <person name="Leebens-Mack J."/>
            <person name="Leple J."/>
            <person name="Locascio P."/>
            <person name="Lou Y."/>
            <person name="Lucas S."/>
            <person name="Martin F."/>
            <person name="Montanini B."/>
            <person name="Napoli C."/>
            <person name="Nelson D."/>
            <person name="Nelson C."/>
            <person name="Nieminen K."/>
            <person name="Nilsson O."/>
            <person name="Pereda V."/>
            <person name="Peter G."/>
            <person name="Philippe R."/>
            <person name="Pilate G."/>
            <person name="Poliakov A."/>
            <person name="Razumovskaya J."/>
            <person name="Richardson P."/>
            <person name="Rinaldi C."/>
            <person name="Ritland K."/>
            <person name="Rouze P."/>
            <person name="Ryaboy D."/>
            <person name="Schmutz J."/>
            <person name="Schrader J."/>
            <person name="Segerman B."/>
            <person name="Shin H."/>
            <person name="Siddiqui A."/>
            <person name="Sterky F."/>
            <person name="Terry A."/>
            <person name="Tsai C."/>
            <person name="Uberbacher E."/>
            <person name="Unneberg P."/>
            <person name="Vahala J."/>
            <person name="Wall K."/>
            <person name="Wessler S."/>
            <person name="Yang G."/>
            <person name="Yin T."/>
            <person name="Douglas C."/>
            <person name="Marra M."/>
            <person name="Sandberg G."/>
            <person name="Van De Peer Y."/>
            <person name="Rokhsar D."/>
        </authorList>
    </citation>
    <scope>NUCLEOTIDE SEQUENCE</scope>
    <source>
        <strain evidence="1">Nisqually-1</strain>
    </source>
</reference>
<reference evidence="1" key="1">
    <citation type="journal article" date="2006" name="Science">
        <title>The genome of black cottonwood, Populus trichocarpa (Torr. &amp; Gray).</title>
        <authorList>
            <person name="Tuskan G.A."/>
            <person name="Difazio S."/>
            <person name="Jansson S."/>
            <person name="Bohlmann J."/>
            <person name="Grigoriev I."/>
            <person name="Hellsten U."/>
            <person name="Putnam N."/>
            <person name="Ralph S."/>
            <person name="Rombauts S."/>
            <person name="Salamov A."/>
            <person name="Schein J."/>
            <person name="Sterck L."/>
            <person name="Aerts A."/>
            <person name="Bhalerao R.R."/>
            <person name="Bhalerao R.P."/>
            <person name="Blaudez D."/>
            <person name="Boerjan W."/>
            <person name="Brun A."/>
            <person name="Brunner A."/>
            <person name="Busov V."/>
            <person name="Campbell M."/>
            <person name="Carlson J."/>
            <person name="Chalot M."/>
            <person name="Chapman J."/>
            <person name="Chen G.L."/>
            <person name="Cooper D."/>
            <person name="Coutinho P.M."/>
            <person name="Couturier J."/>
            <person name="Covert S."/>
            <person name="Cronk Q."/>
            <person name="Cunningham R."/>
            <person name="Davis J."/>
            <person name="Degroeve S."/>
            <person name="Dejardin A."/>
            <person name="Depamphilis C."/>
            <person name="Detter J."/>
            <person name="Dirks B."/>
            <person name="Dubchak I."/>
            <person name="Duplessis S."/>
            <person name="Ehlting J."/>
            <person name="Ellis B."/>
            <person name="Gendler K."/>
            <person name="Goodstein D."/>
            <person name="Gribskov M."/>
            <person name="Grimwood J."/>
            <person name="Groover A."/>
            <person name="Gunter L."/>
            <person name="Hamberger B."/>
            <person name="Heinze B."/>
            <person name="Helariutta Y."/>
            <person name="Henrissat B."/>
            <person name="Holligan D."/>
            <person name="Holt R."/>
            <person name="Huang W."/>
            <person name="Islam-Faridi N."/>
            <person name="Jones S."/>
            <person name="Jones-Rhoades M."/>
            <person name="Jorgensen R."/>
            <person name="Joshi C."/>
            <person name="Kangasjarvi J."/>
            <person name="Karlsson J."/>
            <person name="Kelleher C."/>
            <person name="Kirkpatrick R."/>
            <person name="Kirst M."/>
            <person name="Kohler A."/>
            <person name="Kalluri U."/>
            <person name="Larimer F."/>
            <person name="Leebens-Mack J."/>
            <person name="Leple J.C."/>
            <person name="Locascio P."/>
            <person name="Lou Y."/>
            <person name="Lucas S."/>
            <person name="Martin F."/>
            <person name="Montanini B."/>
            <person name="Napoli C."/>
            <person name="Nelson D.R."/>
            <person name="Nelson C."/>
            <person name="Nieminen K."/>
            <person name="Nilsson O."/>
            <person name="Pereda V."/>
            <person name="Peter G."/>
            <person name="Philippe R."/>
            <person name="Pilate G."/>
            <person name="Poliakov A."/>
            <person name="Razumovskaya J."/>
            <person name="Richardson P."/>
            <person name="Rinaldi C."/>
            <person name="Ritland K."/>
            <person name="Rouze P."/>
            <person name="Ryaboy D."/>
            <person name="Schmutz J."/>
            <person name="Schrader J."/>
            <person name="Segerman B."/>
            <person name="Shin H."/>
            <person name="Siddiqui A."/>
            <person name="Sterky F."/>
            <person name="Terry A."/>
            <person name="Tsai C.J."/>
            <person name="Uberbacher E."/>
            <person name="Unneberg P."/>
            <person name="Vahala J."/>
            <person name="Wall K."/>
            <person name="Wessler S."/>
            <person name="Yang G."/>
            <person name="Yin T."/>
            <person name="Douglas C."/>
            <person name="Marra M."/>
            <person name="Sandberg G."/>
            <person name="Van de Peer Y."/>
            <person name="Rokhsar D."/>
        </authorList>
    </citation>
    <scope>NUCLEOTIDE SEQUENCE [LARGE SCALE GENOMIC DNA]</scope>
    <source>
        <strain evidence="1">Nisqually-1</strain>
    </source>
</reference>
<evidence type="ECO:0000313" key="1">
    <source>
        <dbReference type="EMBL" id="PNS23434.1"/>
    </source>
</evidence>
<dbReference type="AlphaFoldDB" id="A0A2K1R831"/>
<protein>
    <submittedName>
        <fullName evidence="1">Uncharacterized protein</fullName>
    </submittedName>
</protein>
<gene>
    <name evidence="1" type="ORF">POPTR_T065300</name>
</gene>
<dbReference type="EMBL" id="KZ623375">
    <property type="protein sequence ID" value="PNS23434.1"/>
    <property type="molecule type" value="Genomic_DNA"/>
</dbReference>
<proteinExistence type="predicted"/>
<organism evidence="1">
    <name type="scientific">Populus trichocarpa</name>
    <name type="common">Western balsam poplar</name>
    <name type="synonym">Populus balsamifera subsp. trichocarpa</name>
    <dbReference type="NCBI Taxonomy" id="3694"/>
    <lineage>
        <taxon>Eukaryota</taxon>
        <taxon>Viridiplantae</taxon>
        <taxon>Streptophyta</taxon>
        <taxon>Embryophyta</taxon>
        <taxon>Tracheophyta</taxon>
        <taxon>Spermatophyta</taxon>
        <taxon>Magnoliopsida</taxon>
        <taxon>eudicotyledons</taxon>
        <taxon>Gunneridae</taxon>
        <taxon>Pentapetalae</taxon>
        <taxon>rosids</taxon>
        <taxon>fabids</taxon>
        <taxon>Malpighiales</taxon>
        <taxon>Salicaceae</taxon>
        <taxon>Saliceae</taxon>
        <taxon>Populus</taxon>
    </lineage>
</organism>
<name>A0A2K1R831_POPTR</name>
<dbReference type="InParanoid" id="A0A2K1R831"/>
<sequence>MAGKSWDCIFTDKERLRGQFAGSYEMLAHSESSNCLRHERPLLNPIDTAERSSQAFEDLPSMLPTNIHRYRFFTGMTTGNLLMKSRRFMFSFLKFSGKVSKLDDSILIQLLKQNKNTSKKYIEVHYEKCNEALMTLTTSNNKHNL</sequence>
<accession>A0A2K1R831</accession>